<gene>
    <name evidence="11" type="ORF">M437DRAFT_72056</name>
</gene>
<feature type="domain" description="Protein kinase" evidence="10">
    <location>
        <begin position="32"/>
        <end position="367"/>
    </location>
</feature>
<evidence type="ECO:0000313" key="12">
    <source>
        <dbReference type="Proteomes" id="UP000030672"/>
    </source>
</evidence>
<keyword evidence="3" id="KW-0808">Transferase</keyword>
<dbReference type="InterPro" id="IPR017441">
    <property type="entry name" value="Protein_kinase_ATP_BS"/>
</dbReference>
<name>A0A074W085_AURM1</name>
<dbReference type="HOGENOM" id="CLU_000288_81_13_1"/>
<dbReference type="GO" id="GO:0000245">
    <property type="term" value="P:spliceosomal complex assembly"/>
    <property type="evidence" value="ECO:0007669"/>
    <property type="project" value="TreeGrafter"/>
</dbReference>
<accession>A0A074W085</accession>
<evidence type="ECO:0000259" key="10">
    <source>
        <dbReference type="PROSITE" id="PS50011"/>
    </source>
</evidence>
<dbReference type="Gene3D" id="3.30.200.20">
    <property type="entry name" value="Phosphorylase Kinase, domain 1"/>
    <property type="match status" value="1"/>
</dbReference>
<evidence type="ECO:0000256" key="9">
    <source>
        <dbReference type="PROSITE-ProRule" id="PRU10141"/>
    </source>
</evidence>
<evidence type="ECO:0000256" key="8">
    <source>
        <dbReference type="ARBA" id="ARBA00048679"/>
    </source>
</evidence>
<dbReference type="PROSITE" id="PS50011">
    <property type="entry name" value="PROTEIN_KINASE_DOM"/>
    <property type="match status" value="1"/>
</dbReference>
<evidence type="ECO:0000313" key="11">
    <source>
        <dbReference type="EMBL" id="KEQ66485.1"/>
    </source>
</evidence>
<sequence>MGFRSLLKRALTDNVNDKFYKVEVGQVFLDRYRVETHLGSGRYASVWLVIDSTNGEHAALKILNSDFYNGHHQIFELEVMQALTARSNTSTHPGRNHVTYLKNHFEIQGPTGKHVCMVMPLLGDSIAEKATTGHIMRIPPPTVRNIAKQMLEALDFLHNECGIIHTDLQPSNILKDDQGQSPQEIEDLVRTQSSGPELMDPNMQFRLNDLGIACFIDQHLTDDIQSEYLRAPEITLEAPWDPSVDIFSLGCLLFQFLTGELPFVGRPGPGVTAEQDRIALLVSTFGPIPSIVLENAARGQEYQQEAINGHGFPVSLETLVGQSFAGDAQGMMPINELDLFCDFLRKMMASDPRERQKAGELSKHPWLSYSPE</sequence>
<evidence type="ECO:0000256" key="6">
    <source>
        <dbReference type="ARBA" id="ARBA00022840"/>
    </source>
</evidence>
<keyword evidence="5 11" id="KW-0418">Kinase</keyword>
<evidence type="ECO:0000256" key="5">
    <source>
        <dbReference type="ARBA" id="ARBA00022777"/>
    </source>
</evidence>
<dbReference type="GO" id="GO:0050684">
    <property type="term" value="P:regulation of mRNA processing"/>
    <property type="evidence" value="ECO:0007669"/>
    <property type="project" value="TreeGrafter"/>
</dbReference>
<dbReference type="EMBL" id="KL584825">
    <property type="protein sequence ID" value="KEQ66485.1"/>
    <property type="molecule type" value="Genomic_DNA"/>
</dbReference>
<dbReference type="PANTHER" id="PTHR47634:SF9">
    <property type="entry name" value="PROTEIN KINASE DOMAIN-CONTAINING PROTEIN-RELATED"/>
    <property type="match status" value="1"/>
</dbReference>
<dbReference type="GO" id="GO:0005634">
    <property type="term" value="C:nucleus"/>
    <property type="evidence" value="ECO:0007669"/>
    <property type="project" value="TreeGrafter"/>
</dbReference>
<dbReference type="Gene3D" id="1.10.510.10">
    <property type="entry name" value="Transferase(Phosphotransferase) domain 1"/>
    <property type="match status" value="1"/>
</dbReference>
<dbReference type="STRING" id="1043003.A0A074W085"/>
<evidence type="ECO:0000256" key="1">
    <source>
        <dbReference type="ARBA" id="ARBA00012513"/>
    </source>
</evidence>
<protein>
    <recommendedName>
        <fullName evidence="1">non-specific serine/threonine protein kinase</fullName>
        <ecNumber evidence="1">2.7.11.1</ecNumber>
    </recommendedName>
</protein>
<dbReference type="AlphaFoldDB" id="A0A074W085"/>
<organism evidence="11 12">
    <name type="scientific">Aureobasidium melanogenum (strain CBS 110374)</name>
    <name type="common">Aureobasidium pullulans var. melanogenum</name>
    <dbReference type="NCBI Taxonomy" id="1043003"/>
    <lineage>
        <taxon>Eukaryota</taxon>
        <taxon>Fungi</taxon>
        <taxon>Dikarya</taxon>
        <taxon>Ascomycota</taxon>
        <taxon>Pezizomycotina</taxon>
        <taxon>Dothideomycetes</taxon>
        <taxon>Dothideomycetidae</taxon>
        <taxon>Dothideales</taxon>
        <taxon>Saccotheciaceae</taxon>
        <taxon>Aureobasidium</taxon>
    </lineage>
</organism>
<dbReference type="PANTHER" id="PTHR47634">
    <property type="entry name" value="PROTEIN KINASE DOMAIN-CONTAINING PROTEIN-RELATED"/>
    <property type="match status" value="1"/>
</dbReference>
<reference evidence="11 12" key="1">
    <citation type="journal article" date="2014" name="BMC Genomics">
        <title>Genome sequencing of four Aureobasidium pullulans varieties: biotechnological potential, stress tolerance, and description of new species.</title>
        <authorList>
            <person name="Gostin Ar C."/>
            <person name="Ohm R.A."/>
            <person name="Kogej T."/>
            <person name="Sonjak S."/>
            <person name="Turk M."/>
            <person name="Zajc J."/>
            <person name="Zalar P."/>
            <person name="Grube M."/>
            <person name="Sun H."/>
            <person name="Han J."/>
            <person name="Sharma A."/>
            <person name="Chiniquy J."/>
            <person name="Ngan C.Y."/>
            <person name="Lipzen A."/>
            <person name="Barry K."/>
            <person name="Grigoriev I.V."/>
            <person name="Gunde-Cimerman N."/>
        </authorList>
    </citation>
    <scope>NUCLEOTIDE SEQUENCE [LARGE SCALE GENOMIC DNA]</scope>
    <source>
        <strain evidence="11 12">CBS 110374</strain>
    </source>
</reference>
<dbReference type="Proteomes" id="UP000030672">
    <property type="component" value="Unassembled WGS sequence"/>
</dbReference>
<dbReference type="InterPro" id="IPR051334">
    <property type="entry name" value="SRPK"/>
</dbReference>
<comment type="catalytic activity">
    <reaction evidence="8">
        <text>L-seryl-[protein] + ATP = O-phospho-L-seryl-[protein] + ADP + H(+)</text>
        <dbReference type="Rhea" id="RHEA:17989"/>
        <dbReference type="Rhea" id="RHEA-COMP:9863"/>
        <dbReference type="Rhea" id="RHEA-COMP:11604"/>
        <dbReference type="ChEBI" id="CHEBI:15378"/>
        <dbReference type="ChEBI" id="CHEBI:29999"/>
        <dbReference type="ChEBI" id="CHEBI:30616"/>
        <dbReference type="ChEBI" id="CHEBI:83421"/>
        <dbReference type="ChEBI" id="CHEBI:456216"/>
        <dbReference type="EC" id="2.7.11.1"/>
    </reaction>
</comment>
<dbReference type="GO" id="GO:0005737">
    <property type="term" value="C:cytoplasm"/>
    <property type="evidence" value="ECO:0007669"/>
    <property type="project" value="TreeGrafter"/>
</dbReference>
<dbReference type="EC" id="2.7.11.1" evidence="1"/>
<evidence type="ECO:0000256" key="3">
    <source>
        <dbReference type="ARBA" id="ARBA00022679"/>
    </source>
</evidence>
<dbReference type="Pfam" id="PF00069">
    <property type="entry name" value="Pkinase"/>
    <property type="match status" value="1"/>
</dbReference>
<keyword evidence="2" id="KW-0723">Serine/threonine-protein kinase</keyword>
<keyword evidence="4 9" id="KW-0547">Nucleotide-binding</keyword>
<comment type="catalytic activity">
    <reaction evidence="7">
        <text>L-threonyl-[protein] + ATP = O-phospho-L-threonyl-[protein] + ADP + H(+)</text>
        <dbReference type="Rhea" id="RHEA:46608"/>
        <dbReference type="Rhea" id="RHEA-COMP:11060"/>
        <dbReference type="Rhea" id="RHEA-COMP:11605"/>
        <dbReference type="ChEBI" id="CHEBI:15378"/>
        <dbReference type="ChEBI" id="CHEBI:30013"/>
        <dbReference type="ChEBI" id="CHEBI:30616"/>
        <dbReference type="ChEBI" id="CHEBI:61977"/>
        <dbReference type="ChEBI" id="CHEBI:456216"/>
        <dbReference type="EC" id="2.7.11.1"/>
    </reaction>
</comment>
<dbReference type="PROSITE" id="PS00107">
    <property type="entry name" value="PROTEIN_KINASE_ATP"/>
    <property type="match status" value="1"/>
</dbReference>
<dbReference type="SMART" id="SM00220">
    <property type="entry name" value="S_TKc"/>
    <property type="match status" value="1"/>
</dbReference>
<keyword evidence="12" id="KW-1185">Reference proteome</keyword>
<dbReference type="GeneID" id="63919159"/>
<proteinExistence type="predicted"/>
<dbReference type="RefSeq" id="XP_040883508.1">
    <property type="nucleotide sequence ID" value="XM_041025786.1"/>
</dbReference>
<dbReference type="GO" id="GO:0004674">
    <property type="term" value="F:protein serine/threonine kinase activity"/>
    <property type="evidence" value="ECO:0007669"/>
    <property type="project" value="UniProtKB-KW"/>
</dbReference>
<dbReference type="SUPFAM" id="SSF56112">
    <property type="entry name" value="Protein kinase-like (PK-like)"/>
    <property type="match status" value="1"/>
</dbReference>
<evidence type="ECO:0000256" key="7">
    <source>
        <dbReference type="ARBA" id="ARBA00047899"/>
    </source>
</evidence>
<dbReference type="InterPro" id="IPR000719">
    <property type="entry name" value="Prot_kinase_dom"/>
</dbReference>
<dbReference type="InterPro" id="IPR011009">
    <property type="entry name" value="Kinase-like_dom_sf"/>
</dbReference>
<evidence type="ECO:0000256" key="2">
    <source>
        <dbReference type="ARBA" id="ARBA00022527"/>
    </source>
</evidence>
<keyword evidence="6 9" id="KW-0067">ATP-binding</keyword>
<feature type="binding site" evidence="9">
    <location>
        <position position="61"/>
    </location>
    <ligand>
        <name>ATP</name>
        <dbReference type="ChEBI" id="CHEBI:30616"/>
    </ligand>
</feature>
<evidence type="ECO:0000256" key="4">
    <source>
        <dbReference type="ARBA" id="ARBA00022741"/>
    </source>
</evidence>
<dbReference type="GO" id="GO:0005524">
    <property type="term" value="F:ATP binding"/>
    <property type="evidence" value="ECO:0007669"/>
    <property type="project" value="UniProtKB-UniRule"/>
</dbReference>